<dbReference type="Proteomes" id="UP000835052">
    <property type="component" value="Unassembled WGS sequence"/>
</dbReference>
<evidence type="ECO:0000313" key="1">
    <source>
        <dbReference type="EMBL" id="CAD6197310.1"/>
    </source>
</evidence>
<sequence>MIIMQDGLVTVYDLDATLAILIYNPDSFGLIYNGLPQPILNQAVIAREGALLEILPRTIAAMLNEYQIMPAHNNEESIYRDMCIMKLQNIFFMIQNRQNLRSMGVEAIQQRLALN</sequence>
<comment type="caution">
    <text evidence="1">The sequence shown here is derived from an EMBL/GenBank/DDBJ whole genome shotgun (WGS) entry which is preliminary data.</text>
</comment>
<keyword evidence="2" id="KW-1185">Reference proteome</keyword>
<gene>
    <name evidence="1" type="ORF">CAUJ_LOCUS13219</name>
</gene>
<name>A0A8S1HW62_9PELO</name>
<dbReference type="AlphaFoldDB" id="A0A8S1HW62"/>
<evidence type="ECO:0000313" key="2">
    <source>
        <dbReference type="Proteomes" id="UP000835052"/>
    </source>
</evidence>
<organism evidence="1 2">
    <name type="scientific">Caenorhabditis auriculariae</name>
    <dbReference type="NCBI Taxonomy" id="2777116"/>
    <lineage>
        <taxon>Eukaryota</taxon>
        <taxon>Metazoa</taxon>
        <taxon>Ecdysozoa</taxon>
        <taxon>Nematoda</taxon>
        <taxon>Chromadorea</taxon>
        <taxon>Rhabditida</taxon>
        <taxon>Rhabditina</taxon>
        <taxon>Rhabditomorpha</taxon>
        <taxon>Rhabditoidea</taxon>
        <taxon>Rhabditidae</taxon>
        <taxon>Peloderinae</taxon>
        <taxon>Caenorhabditis</taxon>
    </lineage>
</organism>
<protein>
    <submittedName>
        <fullName evidence="1">Uncharacterized protein</fullName>
    </submittedName>
</protein>
<accession>A0A8S1HW62</accession>
<reference evidence="1" key="1">
    <citation type="submission" date="2020-10" db="EMBL/GenBank/DDBJ databases">
        <authorList>
            <person name="Kikuchi T."/>
        </authorList>
    </citation>
    <scope>NUCLEOTIDE SEQUENCE</scope>
    <source>
        <strain evidence="1">NKZ352</strain>
    </source>
</reference>
<dbReference type="EMBL" id="CAJGYM010000090">
    <property type="protein sequence ID" value="CAD6197310.1"/>
    <property type="molecule type" value="Genomic_DNA"/>
</dbReference>
<proteinExistence type="predicted"/>